<dbReference type="AlphaFoldDB" id="A0A9W4TBY7"/>
<dbReference type="EMBL" id="CAMKVN010021099">
    <property type="protein sequence ID" value="CAI2199363.1"/>
    <property type="molecule type" value="Genomic_DNA"/>
</dbReference>
<feature type="non-terminal residue" evidence="1">
    <location>
        <position position="49"/>
    </location>
</feature>
<keyword evidence="2" id="KW-1185">Reference proteome</keyword>
<evidence type="ECO:0000313" key="1">
    <source>
        <dbReference type="EMBL" id="CAI2199363.1"/>
    </source>
</evidence>
<reference evidence="1" key="1">
    <citation type="submission" date="2022-08" db="EMBL/GenBank/DDBJ databases">
        <authorList>
            <person name="Kallberg Y."/>
            <person name="Tangrot J."/>
            <person name="Rosling A."/>
        </authorList>
    </citation>
    <scope>NUCLEOTIDE SEQUENCE</scope>
    <source>
        <strain evidence="1">Wild A</strain>
    </source>
</reference>
<organism evidence="1 2">
    <name type="scientific">Funneliformis geosporum</name>
    <dbReference type="NCBI Taxonomy" id="1117311"/>
    <lineage>
        <taxon>Eukaryota</taxon>
        <taxon>Fungi</taxon>
        <taxon>Fungi incertae sedis</taxon>
        <taxon>Mucoromycota</taxon>
        <taxon>Glomeromycotina</taxon>
        <taxon>Glomeromycetes</taxon>
        <taxon>Glomerales</taxon>
        <taxon>Glomeraceae</taxon>
        <taxon>Funneliformis</taxon>
    </lineage>
</organism>
<dbReference type="OrthoDB" id="2306457at2759"/>
<name>A0A9W4TBY7_9GLOM</name>
<gene>
    <name evidence="1" type="ORF">FWILDA_LOCUS19037</name>
</gene>
<evidence type="ECO:0000313" key="2">
    <source>
        <dbReference type="Proteomes" id="UP001153678"/>
    </source>
</evidence>
<accession>A0A9W4TBY7</accession>
<sequence>MALPDLLRDITTAIDCVELYVDRDRSFDPKNTLNGIRITLTTVRIHMQR</sequence>
<comment type="caution">
    <text evidence="1">The sequence shown here is derived from an EMBL/GenBank/DDBJ whole genome shotgun (WGS) entry which is preliminary data.</text>
</comment>
<dbReference type="Proteomes" id="UP001153678">
    <property type="component" value="Unassembled WGS sequence"/>
</dbReference>
<protein>
    <submittedName>
        <fullName evidence="1">7612_t:CDS:1</fullName>
    </submittedName>
</protein>
<proteinExistence type="predicted"/>